<evidence type="ECO:0000313" key="2">
    <source>
        <dbReference type="EMBL" id="WOL12753.1"/>
    </source>
</evidence>
<reference evidence="2 3" key="1">
    <citation type="submission" date="2023-10" db="EMBL/GenBank/DDBJ databases">
        <title>Chromosome-scale genome assembly provides insights into flower coloration mechanisms of Canna indica.</title>
        <authorList>
            <person name="Li C."/>
        </authorList>
    </citation>
    <scope>NUCLEOTIDE SEQUENCE [LARGE SCALE GENOMIC DNA]</scope>
    <source>
        <tissue evidence="2">Flower</tissue>
    </source>
</reference>
<dbReference type="AlphaFoldDB" id="A0AAQ3KPN2"/>
<dbReference type="EMBL" id="CP136896">
    <property type="protein sequence ID" value="WOL12753.1"/>
    <property type="molecule type" value="Genomic_DNA"/>
</dbReference>
<gene>
    <name evidence="2" type="ORF">Cni_G21520</name>
</gene>
<feature type="region of interest" description="Disordered" evidence="1">
    <location>
        <begin position="137"/>
        <end position="160"/>
    </location>
</feature>
<evidence type="ECO:0000256" key="1">
    <source>
        <dbReference type="SAM" id="MobiDB-lite"/>
    </source>
</evidence>
<protein>
    <submittedName>
        <fullName evidence="2">Uncharacterized protein</fullName>
    </submittedName>
</protein>
<accession>A0AAQ3KPN2</accession>
<dbReference type="Proteomes" id="UP001327560">
    <property type="component" value="Chromosome 7"/>
</dbReference>
<organism evidence="2 3">
    <name type="scientific">Canna indica</name>
    <name type="common">Indian-shot</name>
    <dbReference type="NCBI Taxonomy" id="4628"/>
    <lineage>
        <taxon>Eukaryota</taxon>
        <taxon>Viridiplantae</taxon>
        <taxon>Streptophyta</taxon>
        <taxon>Embryophyta</taxon>
        <taxon>Tracheophyta</taxon>
        <taxon>Spermatophyta</taxon>
        <taxon>Magnoliopsida</taxon>
        <taxon>Liliopsida</taxon>
        <taxon>Zingiberales</taxon>
        <taxon>Cannaceae</taxon>
        <taxon>Canna</taxon>
    </lineage>
</organism>
<sequence length="274" mass="29513">MPQVDLEALVCGLGGADARIACETQMIDAVPPDDPDLPPESIVLPVGGFHWADMAAGAVVYERYDSTKGSTNPKAQAEKRQQQQQQHAQPKPLSTSQRFSGPLQAKAHIIGLPAKIEHHSGHLGRSGRRAANAPVFPKKLQGAGGGEEPAVADEDPGSPKVSCMGKVLSTEQERNRCRRSSEEGNAPAGYWASVSAVICCSKQRPARSAEGGEREERKIETKAAMEPPGLGTMRRYASERRTVDWDVDSEEHVAQAGLFDEDASWVEHVAETTD</sequence>
<feature type="region of interest" description="Disordered" evidence="1">
    <location>
        <begin position="66"/>
        <end position="99"/>
    </location>
</feature>
<evidence type="ECO:0000313" key="3">
    <source>
        <dbReference type="Proteomes" id="UP001327560"/>
    </source>
</evidence>
<feature type="compositionally biased region" description="Low complexity" evidence="1">
    <location>
        <begin position="82"/>
        <end position="92"/>
    </location>
</feature>
<name>A0AAQ3KPN2_9LILI</name>
<dbReference type="PANTHER" id="PTHR34120">
    <property type="entry name" value="EXPRESSED PROTEIN"/>
    <property type="match status" value="1"/>
</dbReference>
<dbReference type="PANTHER" id="PTHR34120:SF2">
    <property type="entry name" value="OS01G0860900 PROTEIN"/>
    <property type="match status" value="1"/>
</dbReference>
<proteinExistence type="predicted"/>
<keyword evidence="3" id="KW-1185">Reference proteome</keyword>